<dbReference type="OrthoDB" id="5987191at2759"/>
<dbReference type="InterPro" id="IPR001839">
    <property type="entry name" value="TGF-b_C"/>
</dbReference>
<sequence>MRGLLMVLLVLATLLTPLAPPAHALALDDEVAANEVAANEVADDAPSTPPRQRPPPEVLQKVEKNLLSLFGFNKRPKPVGKVVIPEAMVQLYKLQTGMDLDTAALPLPGRLTRSANTVRSFPHQVSGVDASFRRPDRFRLMFDVAGPGGVPREERLEAAELQLSRRALSRTASRTASRAASRVHLRVQVHDIVRPGVRGVRPPITRLVDARVVDVLEDGDVRLDVLPAVHRWLEDPGGNHGLLVSMTASSNGSADVADAHRHVRLRRHADEDVEEAEWQRVQPLLFTYTDDGRIPARPARSKRAHAAHGQHGQHGQHHHRKHKRKNGTENCRRHPLYVDFADVGWNDWIVAPPGYEAFYCHGDCPFPLADHLNSTNHAIVQTLMHSVNPGAVPKACCVPTQLTSISMLYTDEEGKVVLKNYQDMAVIGCGCR</sequence>
<feature type="compositionally biased region" description="Basic residues" evidence="12">
    <location>
        <begin position="299"/>
        <end position="308"/>
    </location>
</feature>
<keyword evidence="15" id="KW-1185">Reference proteome</keyword>
<keyword evidence="4" id="KW-0964">Secreted</keyword>
<proteinExistence type="inferred from homology"/>
<dbReference type="AlphaFoldDB" id="A0A6P9ADG9"/>
<evidence type="ECO:0000256" key="4">
    <source>
        <dbReference type="ARBA" id="ARBA00022525"/>
    </source>
</evidence>
<dbReference type="GO" id="GO:0005615">
    <property type="term" value="C:extracellular space"/>
    <property type="evidence" value="ECO:0007669"/>
    <property type="project" value="TreeGrafter"/>
</dbReference>
<evidence type="ECO:0000256" key="10">
    <source>
        <dbReference type="ARBA" id="ARBA00074604"/>
    </source>
</evidence>
<comment type="similarity">
    <text evidence="2 11">Belongs to the TGF-beta family.</text>
</comment>
<feature type="signal peptide" evidence="13">
    <location>
        <begin position="1"/>
        <end position="24"/>
    </location>
</feature>
<organism evidence="16">
    <name type="scientific">Thrips palmi</name>
    <name type="common">Melon thrips</name>
    <dbReference type="NCBI Taxonomy" id="161013"/>
    <lineage>
        <taxon>Eukaryota</taxon>
        <taxon>Metazoa</taxon>
        <taxon>Ecdysozoa</taxon>
        <taxon>Arthropoda</taxon>
        <taxon>Hexapoda</taxon>
        <taxon>Insecta</taxon>
        <taxon>Pterygota</taxon>
        <taxon>Neoptera</taxon>
        <taxon>Paraneoptera</taxon>
        <taxon>Thysanoptera</taxon>
        <taxon>Terebrantia</taxon>
        <taxon>Thripoidea</taxon>
        <taxon>Thripidae</taxon>
        <taxon>Thrips</taxon>
    </lineage>
</organism>
<keyword evidence="7 11" id="KW-0339">Growth factor</keyword>
<feature type="domain" description="TGF-beta family profile" evidence="14">
    <location>
        <begin position="300"/>
        <end position="432"/>
    </location>
</feature>
<dbReference type="SMART" id="SM00204">
    <property type="entry name" value="TGFB"/>
    <property type="match status" value="1"/>
</dbReference>
<dbReference type="GeneID" id="117653664"/>
<evidence type="ECO:0000256" key="8">
    <source>
        <dbReference type="ARBA" id="ARBA00023157"/>
    </source>
</evidence>
<dbReference type="GO" id="GO:0051094">
    <property type="term" value="P:positive regulation of developmental process"/>
    <property type="evidence" value="ECO:0007669"/>
    <property type="project" value="UniProtKB-ARBA"/>
</dbReference>
<dbReference type="CTD" id="33432"/>
<keyword evidence="3" id="KW-0217">Developmental protein</keyword>
<dbReference type="FunFam" id="2.10.90.10:FF:000103">
    <property type="entry name" value="Bone morphogenetic protein 16"/>
    <property type="match status" value="1"/>
</dbReference>
<dbReference type="InParanoid" id="A0A6P9ADG9"/>
<dbReference type="PRINTS" id="PR00669">
    <property type="entry name" value="INHIBINA"/>
</dbReference>
<dbReference type="GO" id="GO:0051240">
    <property type="term" value="P:positive regulation of multicellular organismal process"/>
    <property type="evidence" value="ECO:0007669"/>
    <property type="project" value="UniProtKB-ARBA"/>
</dbReference>
<dbReference type="GO" id="GO:0030154">
    <property type="term" value="P:cell differentiation"/>
    <property type="evidence" value="ECO:0007669"/>
    <property type="project" value="UniProtKB-KW"/>
</dbReference>
<keyword evidence="6" id="KW-0221">Differentiation</keyword>
<dbReference type="GO" id="GO:0008083">
    <property type="term" value="F:growth factor activity"/>
    <property type="evidence" value="ECO:0007669"/>
    <property type="project" value="UniProtKB-KW"/>
</dbReference>
<keyword evidence="8" id="KW-1015">Disulfide bond</keyword>
<evidence type="ECO:0000256" key="1">
    <source>
        <dbReference type="ARBA" id="ARBA00004613"/>
    </source>
</evidence>
<dbReference type="PROSITE" id="PS51362">
    <property type="entry name" value="TGF_BETA_2"/>
    <property type="match status" value="1"/>
</dbReference>
<evidence type="ECO:0000256" key="9">
    <source>
        <dbReference type="ARBA" id="ARBA00023180"/>
    </source>
</evidence>
<evidence type="ECO:0000256" key="6">
    <source>
        <dbReference type="ARBA" id="ARBA00022782"/>
    </source>
</evidence>
<evidence type="ECO:0000256" key="7">
    <source>
        <dbReference type="ARBA" id="ARBA00023030"/>
    </source>
</evidence>
<evidence type="ECO:0000259" key="14">
    <source>
        <dbReference type="PROSITE" id="PS51362"/>
    </source>
</evidence>
<keyword evidence="5 13" id="KW-0732">Signal</keyword>
<evidence type="ECO:0000313" key="15">
    <source>
        <dbReference type="Proteomes" id="UP000515158"/>
    </source>
</evidence>
<reference evidence="16" key="1">
    <citation type="submission" date="2025-08" db="UniProtKB">
        <authorList>
            <consortium name="RefSeq"/>
        </authorList>
    </citation>
    <scope>IDENTIFICATION</scope>
    <source>
        <tissue evidence="16">Total insect</tissue>
    </source>
</reference>
<dbReference type="Gene3D" id="2.10.90.10">
    <property type="entry name" value="Cystine-knot cytokines"/>
    <property type="match status" value="1"/>
</dbReference>
<evidence type="ECO:0000256" key="3">
    <source>
        <dbReference type="ARBA" id="ARBA00022473"/>
    </source>
</evidence>
<dbReference type="CDD" id="cd13760">
    <property type="entry name" value="TGF_beta_BMP2_like"/>
    <property type="match status" value="1"/>
</dbReference>
<protein>
    <recommendedName>
        <fullName evidence="10">Protein decapentaplegic</fullName>
    </recommendedName>
</protein>
<dbReference type="PROSITE" id="PS00250">
    <property type="entry name" value="TGF_BETA_1"/>
    <property type="match status" value="1"/>
</dbReference>
<dbReference type="PANTHER" id="PTHR11848:SF263">
    <property type="entry name" value="PROTEIN DECAPENTAPLEGIC"/>
    <property type="match status" value="1"/>
</dbReference>
<comment type="subcellular location">
    <subcellularLocation>
        <location evidence="1">Secreted</location>
    </subcellularLocation>
</comment>
<feature type="chain" id="PRO_5028115730" description="Protein decapentaplegic" evidence="13">
    <location>
        <begin position="25"/>
        <end position="432"/>
    </location>
</feature>
<dbReference type="InterPro" id="IPR029034">
    <property type="entry name" value="Cystine-knot_cytokine"/>
</dbReference>
<dbReference type="Pfam" id="PF00019">
    <property type="entry name" value="TGF_beta"/>
    <property type="match status" value="1"/>
</dbReference>
<dbReference type="Proteomes" id="UP000515158">
    <property type="component" value="Unplaced"/>
</dbReference>
<feature type="region of interest" description="Disordered" evidence="12">
    <location>
        <begin position="298"/>
        <end position="328"/>
    </location>
</feature>
<evidence type="ECO:0000313" key="16">
    <source>
        <dbReference type="RefSeq" id="XP_034255364.1"/>
    </source>
</evidence>
<dbReference type="FunCoup" id="A0A6P9ADG9">
    <property type="interactions" value="123"/>
</dbReference>
<dbReference type="PANTHER" id="PTHR11848">
    <property type="entry name" value="TGF-BETA FAMILY"/>
    <property type="match status" value="1"/>
</dbReference>
<dbReference type="GO" id="GO:0005125">
    <property type="term" value="F:cytokine activity"/>
    <property type="evidence" value="ECO:0007669"/>
    <property type="project" value="TreeGrafter"/>
</dbReference>
<dbReference type="Pfam" id="PF00688">
    <property type="entry name" value="TGFb_propeptide"/>
    <property type="match status" value="1"/>
</dbReference>
<evidence type="ECO:0000256" key="2">
    <source>
        <dbReference type="ARBA" id="ARBA00006656"/>
    </source>
</evidence>
<dbReference type="InterPro" id="IPR017948">
    <property type="entry name" value="TGFb_CS"/>
</dbReference>
<evidence type="ECO:0000256" key="11">
    <source>
        <dbReference type="RuleBase" id="RU000354"/>
    </source>
</evidence>
<dbReference type="Gene3D" id="2.60.120.970">
    <property type="match status" value="1"/>
</dbReference>
<accession>A0A6P9ADG9</accession>
<dbReference type="KEGG" id="tpal:117653664"/>
<dbReference type="InterPro" id="IPR015615">
    <property type="entry name" value="TGF-beta-rel"/>
</dbReference>
<dbReference type="RefSeq" id="XP_034255364.1">
    <property type="nucleotide sequence ID" value="XM_034399473.1"/>
</dbReference>
<evidence type="ECO:0000256" key="12">
    <source>
        <dbReference type="SAM" id="MobiDB-lite"/>
    </source>
</evidence>
<keyword evidence="9" id="KW-0325">Glycoprotein</keyword>
<gene>
    <name evidence="16" type="primary">LOC117653664</name>
</gene>
<dbReference type="FunFam" id="2.60.120.970:FF:000018">
    <property type="entry name" value="Decapentaplegic, isoform A"/>
    <property type="match status" value="1"/>
</dbReference>
<evidence type="ECO:0000256" key="5">
    <source>
        <dbReference type="ARBA" id="ARBA00022729"/>
    </source>
</evidence>
<dbReference type="SUPFAM" id="SSF57501">
    <property type="entry name" value="Cystine-knot cytokines"/>
    <property type="match status" value="1"/>
</dbReference>
<dbReference type="InterPro" id="IPR001111">
    <property type="entry name" value="TGF-b_propeptide"/>
</dbReference>
<name>A0A6P9ADG9_THRPL</name>
<evidence type="ECO:0000256" key="13">
    <source>
        <dbReference type="SAM" id="SignalP"/>
    </source>
</evidence>
<feature type="compositionally biased region" description="Basic residues" evidence="12">
    <location>
        <begin position="314"/>
        <end position="325"/>
    </location>
</feature>